<dbReference type="STRING" id="1384054.N790_13035"/>
<keyword evidence="1" id="KW-1133">Transmembrane helix</keyword>
<evidence type="ECO:0000313" key="2">
    <source>
        <dbReference type="EMBL" id="KFN52015.1"/>
    </source>
</evidence>
<evidence type="ECO:0008006" key="4">
    <source>
        <dbReference type="Google" id="ProtNLM"/>
    </source>
</evidence>
<proteinExistence type="predicted"/>
<reference evidence="2 3" key="1">
    <citation type="submission" date="2013-09" db="EMBL/GenBank/DDBJ databases">
        <title>Genome sequencing of Arenimonas malthae.</title>
        <authorList>
            <person name="Chen F."/>
            <person name="Wang G."/>
        </authorList>
    </citation>
    <scope>NUCLEOTIDE SEQUENCE [LARGE SCALE GENOMIC DNA]</scope>
    <source>
        <strain evidence="2 3">CC-JY-1</strain>
    </source>
</reference>
<dbReference type="Pfam" id="PF03334">
    <property type="entry name" value="PhaG_MnhG_YufB"/>
    <property type="match status" value="1"/>
</dbReference>
<evidence type="ECO:0000256" key="1">
    <source>
        <dbReference type="SAM" id="Phobius"/>
    </source>
</evidence>
<keyword evidence="3" id="KW-1185">Reference proteome</keyword>
<keyword evidence="1" id="KW-0472">Membrane</keyword>
<dbReference type="RefSeq" id="WP_043800020.1">
    <property type="nucleotide sequence ID" value="NZ_AVCH01000012.1"/>
</dbReference>
<dbReference type="PANTHER" id="PTHR34703">
    <property type="entry name" value="ANTIPORTER SUBUNIT MNHG2-RELATED"/>
    <property type="match status" value="1"/>
</dbReference>
<evidence type="ECO:0000313" key="3">
    <source>
        <dbReference type="Proteomes" id="UP000029392"/>
    </source>
</evidence>
<protein>
    <recommendedName>
        <fullName evidence="4">Cation:proton antiporter</fullName>
    </recommendedName>
</protein>
<organism evidence="2 3">
    <name type="scientific">Arenimonas malthae CC-JY-1</name>
    <dbReference type="NCBI Taxonomy" id="1384054"/>
    <lineage>
        <taxon>Bacteria</taxon>
        <taxon>Pseudomonadati</taxon>
        <taxon>Pseudomonadota</taxon>
        <taxon>Gammaproteobacteria</taxon>
        <taxon>Lysobacterales</taxon>
        <taxon>Lysobacteraceae</taxon>
        <taxon>Arenimonas</taxon>
    </lineage>
</organism>
<dbReference type="InterPro" id="IPR005133">
    <property type="entry name" value="PhaG_MnhG_YufB"/>
</dbReference>
<dbReference type="OrthoDB" id="9813804at2"/>
<gene>
    <name evidence="2" type="ORF">N790_13035</name>
</gene>
<dbReference type="eggNOG" id="COG1320">
    <property type="taxonomic scope" value="Bacteria"/>
</dbReference>
<dbReference type="AlphaFoldDB" id="A0A091C5W1"/>
<keyword evidence="1" id="KW-0812">Transmembrane</keyword>
<dbReference type="PATRIC" id="fig|1384054.3.peg.328"/>
<dbReference type="NCBIfam" id="NF009316">
    <property type="entry name" value="PRK12674.1-5"/>
    <property type="match status" value="1"/>
</dbReference>
<name>A0A091C5W1_9GAMM</name>
<accession>A0A091C5W1</accession>
<dbReference type="GO" id="GO:0015385">
    <property type="term" value="F:sodium:proton antiporter activity"/>
    <property type="evidence" value="ECO:0007669"/>
    <property type="project" value="TreeGrafter"/>
</dbReference>
<dbReference type="Proteomes" id="UP000029392">
    <property type="component" value="Unassembled WGS sequence"/>
</dbReference>
<feature type="transmembrane region" description="Helical" evidence="1">
    <location>
        <begin position="70"/>
        <end position="88"/>
    </location>
</feature>
<dbReference type="NCBIfam" id="TIGR01300">
    <property type="entry name" value="CPA3_mnhG_phaG"/>
    <property type="match status" value="1"/>
</dbReference>
<sequence>MNAALEILVCALLLGGGAFALVGSWGLAKLGDFFKRLHGPTKASTLGVGGVLLASMLYQAMQGTPSLRELLITLFLFLTAPVSAHLLAKAAMALDPRVRPDPPRDDEAA</sequence>
<dbReference type="EMBL" id="AVCH01000012">
    <property type="protein sequence ID" value="KFN52015.1"/>
    <property type="molecule type" value="Genomic_DNA"/>
</dbReference>
<comment type="caution">
    <text evidence="2">The sequence shown here is derived from an EMBL/GenBank/DDBJ whole genome shotgun (WGS) entry which is preliminary data.</text>
</comment>
<dbReference type="PANTHER" id="PTHR34703:SF1">
    <property type="entry name" value="ANTIPORTER SUBUNIT MNHG2-RELATED"/>
    <property type="match status" value="1"/>
</dbReference>